<sequence>MTMEPSIDDITARLQKHAQIFDDLLRLIPPKFYLPEDDEKKNSTRYMKNTKKDASGKQKDAQRKARANAKAARLDPDNNKSVQEIQAEKLEKQNANKTDTVPGNRGKPGHVNGTMESSHVPEQDPDMDKMDIDLDGESASTTKPQQAADIKPMAGPSSIGELRERLQARIQDLRQKRKAPEDDVSREALLEKRMKRRKSTKEAKAKAKQAGNTAREQVLGSKTPAAHNGSETEADGSGSVKDNIFFGRLTTGMIKKKKSFNVKQQLAKVENKKKEIAELRKADSTKADKIEEKDKWNKALDLAKGEKVKDDSKLLRKTIRRNEQQKKKSSREWGERKEQVADKLKERATKRETNLQVRIDAKKMKKQGKSKKAIQRTLQAKKSAATAKAGKPSGKARPGFEGKAPRK</sequence>
<dbReference type="InterPro" id="IPR029188">
    <property type="entry name" value="Rrp14_N"/>
</dbReference>
<evidence type="ECO:0000256" key="4">
    <source>
        <dbReference type="SAM" id="MobiDB-lite"/>
    </source>
</evidence>
<evidence type="ECO:0000256" key="1">
    <source>
        <dbReference type="ARBA" id="ARBA00004123"/>
    </source>
</evidence>
<name>A0A9W8I2E0_9FUNG</name>
<dbReference type="EMBL" id="JANBUO010000397">
    <property type="protein sequence ID" value="KAJ2804478.1"/>
    <property type="molecule type" value="Genomic_DNA"/>
</dbReference>
<comment type="caution">
    <text evidence="7">The sequence shown here is derived from an EMBL/GenBank/DDBJ whole genome shotgun (WGS) entry which is preliminary data.</text>
</comment>
<feature type="compositionally biased region" description="Basic and acidic residues" evidence="4">
    <location>
        <begin position="50"/>
        <end position="63"/>
    </location>
</feature>
<dbReference type="GO" id="GO:0042273">
    <property type="term" value="P:ribosomal large subunit biogenesis"/>
    <property type="evidence" value="ECO:0007669"/>
    <property type="project" value="TreeGrafter"/>
</dbReference>
<proteinExistence type="inferred from homology"/>
<evidence type="ECO:0008006" key="9">
    <source>
        <dbReference type="Google" id="ProtNLM"/>
    </source>
</evidence>
<dbReference type="PANTHER" id="PTHR14369">
    <property type="entry name" value="SURFEIT LOCUS PROTEIN 6"/>
    <property type="match status" value="1"/>
</dbReference>
<dbReference type="OrthoDB" id="444809at2759"/>
<dbReference type="Pfam" id="PF15459">
    <property type="entry name" value="RRP14"/>
    <property type="match status" value="1"/>
</dbReference>
<feature type="compositionally biased region" description="Basic and acidic residues" evidence="4">
    <location>
        <begin position="398"/>
        <end position="407"/>
    </location>
</feature>
<dbReference type="Proteomes" id="UP001140094">
    <property type="component" value="Unassembled WGS sequence"/>
</dbReference>
<comment type="subcellular location">
    <subcellularLocation>
        <location evidence="1">Nucleus</location>
    </subcellularLocation>
</comment>
<dbReference type="InterPro" id="IPR029190">
    <property type="entry name" value="Rrp14/SURF6_C"/>
</dbReference>
<dbReference type="AlphaFoldDB" id="A0A9W8I2E0"/>
<feature type="domain" description="Ribosomal RNA-processing protein 14 N-terminal" evidence="6">
    <location>
        <begin position="13"/>
        <end position="77"/>
    </location>
</feature>
<keyword evidence="8" id="KW-1185">Reference proteome</keyword>
<evidence type="ECO:0000259" key="5">
    <source>
        <dbReference type="Pfam" id="PF04935"/>
    </source>
</evidence>
<dbReference type="GO" id="GO:0005730">
    <property type="term" value="C:nucleolus"/>
    <property type="evidence" value="ECO:0007669"/>
    <property type="project" value="TreeGrafter"/>
</dbReference>
<feature type="compositionally biased region" description="Basic residues" evidence="4">
    <location>
        <begin position="363"/>
        <end position="374"/>
    </location>
</feature>
<feature type="region of interest" description="Disordered" evidence="4">
    <location>
        <begin position="32"/>
        <end position="242"/>
    </location>
</feature>
<evidence type="ECO:0000256" key="3">
    <source>
        <dbReference type="ARBA" id="ARBA00023242"/>
    </source>
</evidence>
<keyword evidence="3" id="KW-0539">Nucleus</keyword>
<dbReference type="PANTHER" id="PTHR14369:SF0">
    <property type="entry name" value="SURFEIT LOCUS PROTEIN 6"/>
    <property type="match status" value="1"/>
</dbReference>
<dbReference type="GO" id="GO:0042274">
    <property type="term" value="P:ribosomal small subunit biogenesis"/>
    <property type="evidence" value="ECO:0007669"/>
    <property type="project" value="TreeGrafter"/>
</dbReference>
<dbReference type="InterPro" id="IPR007019">
    <property type="entry name" value="SURF6"/>
</dbReference>
<protein>
    <recommendedName>
        <fullName evidence="9">SURF6-domain-containing protein</fullName>
    </recommendedName>
</protein>
<evidence type="ECO:0000259" key="6">
    <source>
        <dbReference type="Pfam" id="PF15459"/>
    </source>
</evidence>
<feature type="compositionally biased region" description="Basic and acidic residues" evidence="4">
    <location>
        <begin position="119"/>
        <end position="132"/>
    </location>
</feature>
<reference evidence="7" key="1">
    <citation type="submission" date="2022-07" db="EMBL/GenBank/DDBJ databases">
        <title>Phylogenomic reconstructions and comparative analyses of Kickxellomycotina fungi.</title>
        <authorList>
            <person name="Reynolds N.K."/>
            <person name="Stajich J.E."/>
            <person name="Barry K."/>
            <person name="Grigoriev I.V."/>
            <person name="Crous P."/>
            <person name="Smith M.E."/>
        </authorList>
    </citation>
    <scope>NUCLEOTIDE SEQUENCE</scope>
    <source>
        <strain evidence="7">NRRL 1565</strain>
    </source>
</reference>
<feature type="compositionally biased region" description="Basic and acidic residues" evidence="4">
    <location>
        <begin position="161"/>
        <end position="192"/>
    </location>
</feature>
<feature type="domain" description="Ribosomal RNA-processing protein 14/surfeit locus protein 6 C-terminal" evidence="5">
    <location>
        <begin position="190"/>
        <end position="367"/>
    </location>
</feature>
<feature type="region of interest" description="Disordered" evidence="4">
    <location>
        <begin position="306"/>
        <end position="407"/>
    </location>
</feature>
<dbReference type="Pfam" id="PF04935">
    <property type="entry name" value="SURF6"/>
    <property type="match status" value="1"/>
</dbReference>
<gene>
    <name evidence="7" type="ORF">H4R20_002494</name>
</gene>
<evidence type="ECO:0000256" key="2">
    <source>
        <dbReference type="ARBA" id="ARBA00005904"/>
    </source>
</evidence>
<organism evidence="7 8">
    <name type="scientific">Coemansia guatemalensis</name>
    <dbReference type="NCBI Taxonomy" id="2761395"/>
    <lineage>
        <taxon>Eukaryota</taxon>
        <taxon>Fungi</taxon>
        <taxon>Fungi incertae sedis</taxon>
        <taxon>Zoopagomycota</taxon>
        <taxon>Kickxellomycotina</taxon>
        <taxon>Kickxellomycetes</taxon>
        <taxon>Kickxellales</taxon>
        <taxon>Kickxellaceae</taxon>
        <taxon>Coemansia</taxon>
    </lineage>
</organism>
<dbReference type="GO" id="GO:0003677">
    <property type="term" value="F:DNA binding"/>
    <property type="evidence" value="ECO:0007669"/>
    <property type="project" value="TreeGrafter"/>
</dbReference>
<dbReference type="GO" id="GO:0003723">
    <property type="term" value="F:RNA binding"/>
    <property type="evidence" value="ECO:0007669"/>
    <property type="project" value="TreeGrafter"/>
</dbReference>
<evidence type="ECO:0000313" key="7">
    <source>
        <dbReference type="EMBL" id="KAJ2804478.1"/>
    </source>
</evidence>
<evidence type="ECO:0000313" key="8">
    <source>
        <dbReference type="Proteomes" id="UP001140094"/>
    </source>
</evidence>
<comment type="similarity">
    <text evidence="2">Belongs to the SURF6 family.</text>
</comment>
<feature type="compositionally biased region" description="Basic and acidic residues" evidence="4">
    <location>
        <begin position="306"/>
        <end position="353"/>
    </location>
</feature>
<accession>A0A9W8I2E0</accession>
<feature type="compositionally biased region" description="Low complexity" evidence="4">
    <location>
        <begin position="380"/>
        <end position="396"/>
    </location>
</feature>